<protein>
    <submittedName>
        <fullName evidence="2">Uncharacterized protein</fullName>
    </submittedName>
</protein>
<organism evidence="2 3">
    <name type="scientific">Curtobacterium citreum</name>
    <dbReference type="NCBI Taxonomy" id="2036"/>
    <lineage>
        <taxon>Bacteria</taxon>
        <taxon>Bacillati</taxon>
        <taxon>Actinomycetota</taxon>
        <taxon>Actinomycetes</taxon>
        <taxon>Micrococcales</taxon>
        <taxon>Microbacteriaceae</taxon>
        <taxon>Curtobacterium</taxon>
    </lineage>
</organism>
<keyword evidence="3" id="KW-1185">Reference proteome</keyword>
<evidence type="ECO:0000256" key="1">
    <source>
        <dbReference type="SAM" id="Phobius"/>
    </source>
</evidence>
<feature type="transmembrane region" description="Helical" evidence="1">
    <location>
        <begin position="6"/>
        <end position="24"/>
    </location>
</feature>
<accession>A0ABT2HEL5</accession>
<evidence type="ECO:0000313" key="3">
    <source>
        <dbReference type="Proteomes" id="UP001652264"/>
    </source>
</evidence>
<dbReference type="RefSeq" id="WP_141860404.1">
    <property type="nucleotide sequence ID" value="NZ_BMNV01000003.1"/>
</dbReference>
<sequence>MNPYLLWTAVGGGLVLLATALVSRRSGARRPDVPRSALDAAVGIVGAFLVCIAAALFAGSATRVLVVWLVVLLTVGLVCTVLRVRPGKAAAAGDGVPQRAEALPAALRMLDRADYHQVSVVRLAVTVGDAALLGTAFGSETVDAARAALARALRDVVPPDAPLWTEQHDRVVALVRQEECDLTAWRAEVETALVAVSPDRVPTVPTATWRTTSTDDLGYRLDDLETDD</sequence>
<keyword evidence="1" id="KW-0472">Membrane</keyword>
<feature type="transmembrane region" description="Helical" evidence="1">
    <location>
        <begin position="36"/>
        <end position="59"/>
    </location>
</feature>
<evidence type="ECO:0000313" key="2">
    <source>
        <dbReference type="EMBL" id="MCS6521660.1"/>
    </source>
</evidence>
<dbReference type="EMBL" id="JANVAD010000002">
    <property type="protein sequence ID" value="MCS6521660.1"/>
    <property type="molecule type" value="Genomic_DNA"/>
</dbReference>
<keyword evidence="1" id="KW-1133">Transmembrane helix</keyword>
<comment type="caution">
    <text evidence="2">The sequence shown here is derived from an EMBL/GenBank/DDBJ whole genome shotgun (WGS) entry which is preliminary data.</text>
</comment>
<reference evidence="2 3" key="1">
    <citation type="submission" date="2022-08" db="EMBL/GenBank/DDBJ databases">
        <title>Taxonomy of Curtobacterium flaccumfaciens.</title>
        <authorList>
            <person name="Osdaghi E."/>
            <person name="Taghavi S.M."/>
            <person name="Hamidizade M."/>
            <person name="Abachi H."/>
            <person name="Fazliarab A."/>
            <person name="Baeyen S."/>
            <person name="Portier P."/>
            <person name="Van Vaerenbergh J."/>
            <person name="Jacques M.-A."/>
        </authorList>
    </citation>
    <scope>NUCLEOTIDE SEQUENCE [LARGE SCALE GENOMIC DNA]</scope>
    <source>
        <strain evidence="2 3">LMG8786T</strain>
    </source>
</reference>
<gene>
    <name evidence="2" type="ORF">NYQ28_03665</name>
</gene>
<feature type="transmembrane region" description="Helical" evidence="1">
    <location>
        <begin position="65"/>
        <end position="84"/>
    </location>
</feature>
<keyword evidence="1" id="KW-0812">Transmembrane</keyword>
<dbReference type="GeneID" id="95323136"/>
<name>A0ABT2HEL5_9MICO</name>
<dbReference type="Proteomes" id="UP001652264">
    <property type="component" value="Unassembled WGS sequence"/>
</dbReference>
<proteinExistence type="predicted"/>